<gene>
    <name evidence="2" type="ORF">AVDCRST_MAG62-1916</name>
</gene>
<protein>
    <submittedName>
        <fullName evidence="2">Uncharacterized protein</fullName>
    </submittedName>
</protein>
<feature type="compositionally biased region" description="Basic residues" evidence="1">
    <location>
        <begin position="1"/>
        <end position="25"/>
    </location>
</feature>
<evidence type="ECO:0000313" key="2">
    <source>
        <dbReference type="EMBL" id="CAA9531447.1"/>
    </source>
</evidence>
<proteinExistence type="predicted"/>
<dbReference type="EMBL" id="CADCWB010000239">
    <property type="protein sequence ID" value="CAA9531447.1"/>
    <property type="molecule type" value="Genomic_DNA"/>
</dbReference>
<feature type="compositionally biased region" description="Basic residues" evidence="1">
    <location>
        <begin position="104"/>
        <end position="124"/>
    </location>
</feature>
<accession>A0A6J4TTT9</accession>
<feature type="compositionally biased region" description="Basic residues" evidence="1">
    <location>
        <begin position="80"/>
        <end position="96"/>
    </location>
</feature>
<feature type="compositionally biased region" description="Basic and acidic residues" evidence="1">
    <location>
        <begin position="39"/>
        <end position="52"/>
    </location>
</feature>
<organism evidence="2">
    <name type="scientific">uncultured Sphingomonas sp</name>
    <dbReference type="NCBI Taxonomy" id="158754"/>
    <lineage>
        <taxon>Bacteria</taxon>
        <taxon>Pseudomonadati</taxon>
        <taxon>Pseudomonadota</taxon>
        <taxon>Alphaproteobacteria</taxon>
        <taxon>Sphingomonadales</taxon>
        <taxon>Sphingomonadaceae</taxon>
        <taxon>Sphingomonas</taxon>
        <taxon>environmental samples</taxon>
    </lineage>
</organism>
<feature type="compositionally biased region" description="Basic and acidic residues" evidence="1">
    <location>
        <begin position="66"/>
        <end position="79"/>
    </location>
</feature>
<feature type="non-terminal residue" evidence="2">
    <location>
        <position position="1"/>
    </location>
</feature>
<feature type="compositionally biased region" description="Basic and acidic residues" evidence="1">
    <location>
        <begin position="132"/>
        <end position="147"/>
    </location>
</feature>
<evidence type="ECO:0000256" key="1">
    <source>
        <dbReference type="SAM" id="MobiDB-lite"/>
    </source>
</evidence>
<reference evidence="2" key="1">
    <citation type="submission" date="2020-02" db="EMBL/GenBank/DDBJ databases">
        <authorList>
            <person name="Meier V. D."/>
        </authorList>
    </citation>
    <scope>NUCLEOTIDE SEQUENCE</scope>
    <source>
        <strain evidence="2">AVDCRST_MAG62</strain>
    </source>
</reference>
<dbReference type="AlphaFoldDB" id="A0A6J4TTT9"/>
<name>A0A6J4TTT9_9SPHN</name>
<feature type="non-terminal residue" evidence="2">
    <location>
        <position position="147"/>
    </location>
</feature>
<sequence>DARRRNRLGRARGMRRHGRGGRSLRRPGQPRAGVLRRPLRADPGAHEHHEHPAGGPPGAARLPQGDGHDRHAAARDRAARARGRPPRPARAGRRGLRAGDRPRAPPRRRGRSAGGHPRAHRALGRGRQGLPPDHRGDRRDQRPPAEL</sequence>
<feature type="region of interest" description="Disordered" evidence="1">
    <location>
        <begin position="1"/>
        <end position="147"/>
    </location>
</feature>